<dbReference type="AlphaFoldDB" id="A0A317EF93"/>
<evidence type="ECO:0000313" key="2">
    <source>
        <dbReference type="EMBL" id="PWR24956.1"/>
    </source>
</evidence>
<feature type="domain" description="KOW" evidence="1">
    <location>
        <begin position="23"/>
        <end position="50"/>
    </location>
</feature>
<keyword evidence="3" id="KW-1185">Reference proteome</keyword>
<dbReference type="Proteomes" id="UP000245461">
    <property type="component" value="Unassembled WGS sequence"/>
</dbReference>
<evidence type="ECO:0000313" key="3">
    <source>
        <dbReference type="Proteomes" id="UP000245461"/>
    </source>
</evidence>
<dbReference type="SMART" id="SM00739">
    <property type="entry name" value="KOW"/>
    <property type="match status" value="1"/>
</dbReference>
<reference evidence="2 3" key="1">
    <citation type="submission" date="2018-05" db="EMBL/GenBank/DDBJ databases">
        <title>Zavarzinia sp. HR-AS.</title>
        <authorList>
            <person name="Lee Y."/>
            <person name="Jeon C.O."/>
        </authorList>
    </citation>
    <scope>NUCLEOTIDE SEQUENCE [LARGE SCALE GENOMIC DNA]</scope>
    <source>
        <strain evidence="2 3">HR-AS</strain>
    </source>
</reference>
<sequence length="82" mass="8679">MRGDIVTNVVPFPTRQRVETDRRLHPGQRVRVTAGAYAGREARVMGINEAGAFAQVAVGGVILSTSIWHLEVLAEAAPGGVA</sequence>
<dbReference type="EMBL" id="QGLE01000002">
    <property type="protein sequence ID" value="PWR24956.1"/>
    <property type="molecule type" value="Genomic_DNA"/>
</dbReference>
<comment type="caution">
    <text evidence="2">The sequence shown here is derived from an EMBL/GenBank/DDBJ whole genome shotgun (WGS) entry which is preliminary data.</text>
</comment>
<protein>
    <recommendedName>
        <fullName evidence="1">KOW domain-containing protein</fullName>
    </recommendedName>
</protein>
<organism evidence="2 3">
    <name type="scientific">Zavarzinia aquatilis</name>
    <dbReference type="NCBI Taxonomy" id="2211142"/>
    <lineage>
        <taxon>Bacteria</taxon>
        <taxon>Pseudomonadati</taxon>
        <taxon>Pseudomonadota</taxon>
        <taxon>Alphaproteobacteria</taxon>
        <taxon>Rhodospirillales</taxon>
        <taxon>Zavarziniaceae</taxon>
        <taxon>Zavarzinia</taxon>
    </lineage>
</organism>
<evidence type="ECO:0000259" key="1">
    <source>
        <dbReference type="SMART" id="SM00739"/>
    </source>
</evidence>
<dbReference type="RefSeq" id="WP_109902919.1">
    <property type="nucleotide sequence ID" value="NZ_QGLE01000002.1"/>
</dbReference>
<accession>A0A317EF93</accession>
<dbReference type="InterPro" id="IPR005824">
    <property type="entry name" value="KOW"/>
</dbReference>
<dbReference type="Pfam" id="PF00467">
    <property type="entry name" value="KOW"/>
    <property type="match status" value="1"/>
</dbReference>
<proteinExistence type="predicted"/>
<gene>
    <name evidence="2" type="ORF">DKG74_04090</name>
</gene>
<name>A0A317EF93_9PROT</name>